<keyword evidence="2" id="KW-1185">Reference proteome</keyword>
<evidence type="ECO:0000313" key="1">
    <source>
        <dbReference type="EnsemblPlants" id="AVESA.00010b.r2.4AG0593620.1.CDS"/>
    </source>
</evidence>
<sequence length="465" mass="50837">MESKAPTNPLVCPGLTALALRLLGELAETSAASSSNLVFSPLSIYAALALTAAGARGATLQEFLAVLGARSRDELAEIVRGLAEHALADRSLTGGPCVSLVCGVWHDVTRKLKPAFRDAAAQSYKAETRAVDFREEPGEAVKLINAWAAAATNNLIDSILTDGQVSTQTDIVVANSVYFKGTWHVPFDEEYTEDDKFHRLDGTTYDVPFMQISRSHYYIACHEGFKVLKLQYKQDHQRFWPPSPFSMCFFLPDARDGLAGLINTIASSGPDFIREHLPASSVEVGEFKLPRFKLTFSSDMSAILQRLGLQVAFDEKEADLNDMVEEEGTGRPLALQSIIHKAVIEVNEDGTEAAAATISRMLGCAFMEEPPVTVDFVADHPFVFFVIEEESGAIVFAGTVLEPSPSTPGEKLLRGGRVHDDDDDVDIRSVEWPITDESADGGLLSCLRHCIRWLFGYKAEQSYGL</sequence>
<protein>
    <submittedName>
        <fullName evidence="1">Uncharacterized protein</fullName>
    </submittedName>
</protein>
<proteinExistence type="predicted"/>
<reference evidence="1" key="1">
    <citation type="submission" date="2021-05" db="EMBL/GenBank/DDBJ databases">
        <authorList>
            <person name="Scholz U."/>
            <person name="Mascher M."/>
            <person name="Fiebig A."/>
        </authorList>
    </citation>
    <scope>NUCLEOTIDE SEQUENCE [LARGE SCALE GENOMIC DNA]</scope>
</reference>
<accession>A0ACD5WAP1</accession>
<evidence type="ECO:0000313" key="2">
    <source>
        <dbReference type="Proteomes" id="UP001732700"/>
    </source>
</evidence>
<organism evidence="1 2">
    <name type="scientific">Avena sativa</name>
    <name type="common">Oat</name>
    <dbReference type="NCBI Taxonomy" id="4498"/>
    <lineage>
        <taxon>Eukaryota</taxon>
        <taxon>Viridiplantae</taxon>
        <taxon>Streptophyta</taxon>
        <taxon>Embryophyta</taxon>
        <taxon>Tracheophyta</taxon>
        <taxon>Spermatophyta</taxon>
        <taxon>Magnoliopsida</taxon>
        <taxon>Liliopsida</taxon>
        <taxon>Poales</taxon>
        <taxon>Poaceae</taxon>
        <taxon>BOP clade</taxon>
        <taxon>Pooideae</taxon>
        <taxon>Poodae</taxon>
        <taxon>Poeae</taxon>
        <taxon>Poeae Chloroplast Group 1 (Aveneae type)</taxon>
        <taxon>Aveninae</taxon>
        <taxon>Avena</taxon>
    </lineage>
</organism>
<dbReference type="EnsemblPlants" id="AVESA.00010b.r2.4AG0593620.1">
    <property type="protein sequence ID" value="AVESA.00010b.r2.4AG0593620.1.CDS"/>
    <property type="gene ID" value="AVESA.00010b.r2.4AG0593620"/>
</dbReference>
<name>A0ACD5WAP1_AVESA</name>
<dbReference type="Proteomes" id="UP001732700">
    <property type="component" value="Chromosome 4A"/>
</dbReference>
<reference evidence="1" key="2">
    <citation type="submission" date="2025-09" db="UniProtKB">
        <authorList>
            <consortium name="EnsemblPlants"/>
        </authorList>
    </citation>
    <scope>IDENTIFICATION</scope>
</reference>